<feature type="transmembrane region" description="Helical" evidence="7">
    <location>
        <begin position="269"/>
        <end position="288"/>
    </location>
</feature>
<keyword evidence="10" id="KW-1185">Reference proteome</keyword>
<evidence type="ECO:0000256" key="4">
    <source>
        <dbReference type="ARBA" id="ARBA00022692"/>
    </source>
</evidence>
<feature type="domain" description="ABC3 transporter permease C-terminal" evidence="8">
    <location>
        <begin position="269"/>
        <end position="377"/>
    </location>
</feature>
<feature type="transmembrane region" description="Helical" evidence="7">
    <location>
        <begin position="26"/>
        <end position="52"/>
    </location>
</feature>
<dbReference type="InterPro" id="IPR003838">
    <property type="entry name" value="ABC3_permease_C"/>
</dbReference>
<keyword evidence="2" id="KW-0813">Transport</keyword>
<gene>
    <name evidence="9" type="ORF">AFE02nite_03320</name>
</gene>
<dbReference type="RefSeq" id="WP_261765364.1">
    <property type="nucleotide sequence ID" value="NZ_BJYK01000001.1"/>
</dbReference>
<keyword evidence="4 7" id="KW-0812">Transmembrane</keyword>
<protein>
    <submittedName>
        <fullName evidence="9">ABC transporter substrate-binding protein</fullName>
    </submittedName>
</protein>
<dbReference type="PANTHER" id="PTHR43738:SF1">
    <property type="entry name" value="HEMIN TRANSPORT SYSTEM PERMEASE PROTEIN HRTB-RELATED"/>
    <property type="match status" value="1"/>
</dbReference>
<evidence type="ECO:0000259" key="8">
    <source>
        <dbReference type="Pfam" id="PF02687"/>
    </source>
</evidence>
<accession>A0A511YTS0</accession>
<name>A0A511YTS0_9CELL</name>
<evidence type="ECO:0000256" key="2">
    <source>
        <dbReference type="ARBA" id="ARBA00022448"/>
    </source>
</evidence>
<proteinExistence type="predicted"/>
<evidence type="ECO:0000256" key="1">
    <source>
        <dbReference type="ARBA" id="ARBA00004651"/>
    </source>
</evidence>
<comment type="caution">
    <text evidence="9">The sequence shown here is derived from an EMBL/GenBank/DDBJ whole genome shotgun (WGS) entry which is preliminary data.</text>
</comment>
<dbReference type="Proteomes" id="UP000321484">
    <property type="component" value="Unassembled WGS sequence"/>
</dbReference>
<evidence type="ECO:0000256" key="6">
    <source>
        <dbReference type="ARBA" id="ARBA00023136"/>
    </source>
</evidence>
<organism evidence="9 10">
    <name type="scientific">Actinotalea fermentans</name>
    <dbReference type="NCBI Taxonomy" id="43671"/>
    <lineage>
        <taxon>Bacteria</taxon>
        <taxon>Bacillati</taxon>
        <taxon>Actinomycetota</taxon>
        <taxon>Actinomycetes</taxon>
        <taxon>Micrococcales</taxon>
        <taxon>Cellulomonadaceae</taxon>
        <taxon>Actinotalea</taxon>
    </lineage>
</organism>
<keyword evidence="5 7" id="KW-1133">Transmembrane helix</keyword>
<feature type="transmembrane region" description="Helical" evidence="7">
    <location>
        <begin position="315"/>
        <end position="337"/>
    </location>
</feature>
<reference evidence="9 10" key="1">
    <citation type="submission" date="2019-07" db="EMBL/GenBank/DDBJ databases">
        <title>Whole genome shotgun sequence of Actinotalea fermentans NBRC 105374.</title>
        <authorList>
            <person name="Hosoyama A."/>
            <person name="Uohara A."/>
            <person name="Ohji S."/>
            <person name="Ichikawa N."/>
        </authorList>
    </citation>
    <scope>NUCLEOTIDE SEQUENCE [LARGE SCALE GENOMIC DNA]</scope>
    <source>
        <strain evidence="9 10">NBRC 105374</strain>
    </source>
</reference>
<feature type="transmembrane region" description="Helical" evidence="7">
    <location>
        <begin position="349"/>
        <end position="369"/>
    </location>
</feature>
<dbReference type="InterPro" id="IPR051125">
    <property type="entry name" value="ABC-4/HrtB_transporter"/>
</dbReference>
<evidence type="ECO:0000256" key="7">
    <source>
        <dbReference type="SAM" id="Phobius"/>
    </source>
</evidence>
<comment type="subcellular location">
    <subcellularLocation>
        <location evidence="1">Cell membrane</location>
        <topology evidence="1">Multi-pass membrane protein</topology>
    </subcellularLocation>
</comment>
<dbReference type="Pfam" id="PF02687">
    <property type="entry name" value="FtsX"/>
    <property type="match status" value="1"/>
</dbReference>
<evidence type="ECO:0000313" key="9">
    <source>
        <dbReference type="EMBL" id="GEN78598.1"/>
    </source>
</evidence>
<evidence type="ECO:0000313" key="10">
    <source>
        <dbReference type="Proteomes" id="UP000321484"/>
    </source>
</evidence>
<dbReference type="EMBL" id="BJYK01000001">
    <property type="protein sequence ID" value="GEN78598.1"/>
    <property type="molecule type" value="Genomic_DNA"/>
</dbReference>
<dbReference type="PANTHER" id="PTHR43738">
    <property type="entry name" value="ABC TRANSPORTER, MEMBRANE PROTEIN"/>
    <property type="match status" value="1"/>
</dbReference>
<keyword evidence="3" id="KW-1003">Cell membrane</keyword>
<keyword evidence="6 7" id="KW-0472">Membrane</keyword>
<evidence type="ECO:0000256" key="3">
    <source>
        <dbReference type="ARBA" id="ARBA00022475"/>
    </source>
</evidence>
<dbReference type="GO" id="GO:0005886">
    <property type="term" value="C:plasma membrane"/>
    <property type="evidence" value="ECO:0007669"/>
    <property type="project" value="UniProtKB-SubCell"/>
</dbReference>
<sequence>MSGRRGSLEVDMFLALRELAFARTRFGLMGAVVALISVLTVLLSGLASGLVVDGVSGLLRSPVQAMAFEEGTKTDSAFTRSEVTAVQRDAWQGQADVADAELLGTAIVNAKNDDGTPLDLTLFGVEPQGFVMPAAAEGRAVTAEGEALLSVSAKDEGVEVGDVVTLDRLGTQLTVVGFTEDQRTFGHVDIAFVPLRTWQEVHAGLTPGETADPEVYDVGSVVALRGVDGAPDLAAGDAAAGTSARSIEAAFDSSPGYTAELMTMQLIQIFLYGISALVVGAFFTLWTVQRTRELAVMRAIGASTRFLLTDGVLQAAVLLVGSVAVGTGIGAGLGAMLEGTQMPFVLQGQPVLTGALLLVGLGLAGAAVATGRISSVDPVTALGENR</sequence>
<dbReference type="AlphaFoldDB" id="A0A511YTS0"/>
<evidence type="ECO:0000256" key="5">
    <source>
        <dbReference type="ARBA" id="ARBA00022989"/>
    </source>
</evidence>